<name>A0A2R6CDI7_9ARCH</name>
<proteinExistence type="predicted"/>
<dbReference type="Proteomes" id="UP000242015">
    <property type="component" value="Unassembled WGS sequence"/>
</dbReference>
<dbReference type="SUPFAM" id="SSF88723">
    <property type="entry name" value="PIN domain-like"/>
    <property type="match status" value="1"/>
</dbReference>
<dbReference type="Pfam" id="PF01850">
    <property type="entry name" value="PIN"/>
    <property type="match status" value="1"/>
</dbReference>
<dbReference type="InterPro" id="IPR029060">
    <property type="entry name" value="PIN-like_dom_sf"/>
</dbReference>
<evidence type="ECO:0000313" key="4">
    <source>
        <dbReference type="Proteomes" id="UP000242015"/>
    </source>
</evidence>
<dbReference type="PANTHER" id="PTHR35901:SF1">
    <property type="entry name" value="EXONUCLEASE VAPC9"/>
    <property type="match status" value="1"/>
</dbReference>
<dbReference type="InterPro" id="IPR051619">
    <property type="entry name" value="TypeII_TA_RNase_PINc/VapC"/>
</dbReference>
<organism evidence="3 4">
    <name type="scientific">Candidatus Marsarchaeota G2 archaeon BE_D</name>
    <dbReference type="NCBI Taxonomy" id="1978158"/>
    <lineage>
        <taxon>Archaea</taxon>
        <taxon>Candidatus Marsarchaeota</taxon>
        <taxon>Candidatus Marsarchaeota group 2</taxon>
    </lineage>
</organism>
<dbReference type="CDD" id="cd09873">
    <property type="entry name" value="PIN_Pae0151-like"/>
    <property type="match status" value="1"/>
</dbReference>
<feature type="domain" description="PIN" evidence="2">
    <location>
        <begin position="17"/>
        <end position="114"/>
    </location>
</feature>
<accession>A0A2R6CDI7</accession>
<reference evidence="3 4" key="1">
    <citation type="submission" date="2017-04" db="EMBL/GenBank/DDBJ databases">
        <title>Novel microbial lineages endemic to geothermal iron-oxide mats fill important gaps in the evolutionary history of Archaea.</title>
        <authorList>
            <person name="Jay Z.J."/>
            <person name="Beam J.P."/>
            <person name="Dlakic M."/>
            <person name="Rusch D.B."/>
            <person name="Kozubal M.A."/>
            <person name="Inskeep W.P."/>
        </authorList>
    </citation>
    <scope>NUCLEOTIDE SEQUENCE [LARGE SCALE GENOMIC DNA]</scope>
    <source>
        <strain evidence="3">BE_D</strain>
    </source>
</reference>
<dbReference type="InterPro" id="IPR044153">
    <property type="entry name" value="PIN_Pae0151-like"/>
</dbReference>
<gene>
    <name evidence="3" type="ORF">B9Q04_02870</name>
</gene>
<protein>
    <submittedName>
        <fullName evidence="3">PIN domain nuclease</fullName>
    </submittedName>
</protein>
<dbReference type="EMBL" id="NEXF01000035">
    <property type="protein sequence ID" value="PSO08954.1"/>
    <property type="molecule type" value="Genomic_DNA"/>
</dbReference>
<evidence type="ECO:0000259" key="2">
    <source>
        <dbReference type="Pfam" id="PF01850"/>
    </source>
</evidence>
<comment type="caution">
    <text evidence="3">The sequence shown here is derived from an EMBL/GenBank/DDBJ whole genome shotgun (WGS) entry which is preliminary data.</text>
</comment>
<sequence length="130" mass="15151">MRDSYLLDSSAIYLLLGYLEAMHAEKIHILRLTFYEVGNIIWKEHYLFKRIKDAEKTSKLFHKFLSSFRILEDPPMDEAMKIAVSRGLSFYDACYIAASEKHGLTLVSNDAKILKHSSAISFNDFRERVR</sequence>
<keyword evidence="1" id="KW-0460">Magnesium</keyword>
<dbReference type="PANTHER" id="PTHR35901">
    <property type="entry name" value="RIBONUCLEASE VAPC3"/>
    <property type="match status" value="1"/>
</dbReference>
<evidence type="ECO:0000313" key="3">
    <source>
        <dbReference type="EMBL" id="PSO08954.1"/>
    </source>
</evidence>
<dbReference type="InterPro" id="IPR002716">
    <property type="entry name" value="PIN_dom"/>
</dbReference>
<dbReference type="AlphaFoldDB" id="A0A2R6CDI7"/>
<evidence type="ECO:0000256" key="1">
    <source>
        <dbReference type="ARBA" id="ARBA00022842"/>
    </source>
</evidence>
<dbReference type="Gene3D" id="3.40.50.1010">
    <property type="entry name" value="5'-nuclease"/>
    <property type="match status" value="1"/>
</dbReference>